<proteinExistence type="predicted"/>
<evidence type="ECO:0000256" key="3">
    <source>
        <dbReference type="ARBA" id="ARBA00022729"/>
    </source>
</evidence>
<comment type="subcellular location">
    <subcellularLocation>
        <location evidence="1">Membrane</location>
        <topology evidence="1">Single-pass type I membrane protein</topology>
    </subcellularLocation>
</comment>
<evidence type="ECO:0000313" key="10">
    <source>
        <dbReference type="Proteomes" id="UP000053330"/>
    </source>
</evidence>
<dbReference type="PANTHER" id="PTHR32023:SF2">
    <property type="entry name" value="PILR ALPHA-ASSOCIATED NEURAL PROTEIN"/>
    <property type="match status" value="1"/>
</dbReference>
<keyword evidence="5 7" id="KW-0472">Membrane</keyword>
<evidence type="ECO:0000256" key="4">
    <source>
        <dbReference type="ARBA" id="ARBA00022989"/>
    </source>
</evidence>
<organism evidence="9 10">
    <name type="scientific">Chlamydotis macqueenii</name>
    <name type="common">Macqueen's bustard</name>
    <dbReference type="NCBI Taxonomy" id="187382"/>
    <lineage>
        <taxon>Eukaryota</taxon>
        <taxon>Metazoa</taxon>
        <taxon>Chordata</taxon>
        <taxon>Craniata</taxon>
        <taxon>Vertebrata</taxon>
        <taxon>Euteleostomi</taxon>
        <taxon>Archelosauria</taxon>
        <taxon>Archosauria</taxon>
        <taxon>Dinosauria</taxon>
        <taxon>Saurischia</taxon>
        <taxon>Theropoda</taxon>
        <taxon>Coelurosauria</taxon>
        <taxon>Aves</taxon>
        <taxon>Neognathae</taxon>
        <taxon>Neoaves</taxon>
        <taxon>Otidimorphae</taxon>
        <taxon>Otidiformes</taxon>
        <taxon>Otididae</taxon>
        <taxon>Chlamydotis</taxon>
    </lineage>
</organism>
<feature type="domain" description="AJAP1/PANP C-terminal" evidence="8">
    <location>
        <begin position="120"/>
        <end position="186"/>
    </location>
</feature>
<feature type="compositionally biased region" description="Polar residues" evidence="6">
    <location>
        <begin position="167"/>
        <end position="177"/>
    </location>
</feature>
<evidence type="ECO:0000259" key="8">
    <source>
        <dbReference type="Pfam" id="PF15298"/>
    </source>
</evidence>
<evidence type="ECO:0000256" key="2">
    <source>
        <dbReference type="ARBA" id="ARBA00022692"/>
    </source>
</evidence>
<feature type="non-terminal residue" evidence="9">
    <location>
        <position position="218"/>
    </location>
</feature>
<dbReference type="Proteomes" id="UP000053330">
    <property type="component" value="Unassembled WGS sequence"/>
</dbReference>
<dbReference type="AlphaFoldDB" id="A0A091L0N1"/>
<evidence type="ECO:0000256" key="1">
    <source>
        <dbReference type="ARBA" id="ARBA00004479"/>
    </source>
</evidence>
<keyword evidence="2 7" id="KW-0812">Transmembrane</keyword>
<feature type="region of interest" description="Disordered" evidence="6">
    <location>
        <begin position="150"/>
        <end position="218"/>
    </location>
</feature>
<evidence type="ECO:0000256" key="5">
    <source>
        <dbReference type="ARBA" id="ARBA00023136"/>
    </source>
</evidence>
<evidence type="ECO:0000256" key="6">
    <source>
        <dbReference type="SAM" id="MobiDB-lite"/>
    </source>
</evidence>
<dbReference type="GO" id="GO:0050776">
    <property type="term" value="P:regulation of immune response"/>
    <property type="evidence" value="ECO:0007669"/>
    <property type="project" value="InterPro"/>
</dbReference>
<keyword evidence="10" id="KW-1185">Reference proteome</keyword>
<keyword evidence="4 7" id="KW-1133">Transmembrane helix</keyword>
<accession>A0A091L0N1</accession>
<evidence type="ECO:0000313" key="9">
    <source>
        <dbReference type="EMBL" id="KFP45842.1"/>
    </source>
</evidence>
<dbReference type="Pfam" id="PF15298">
    <property type="entry name" value="AJAP1_PANP_C"/>
    <property type="match status" value="1"/>
</dbReference>
<dbReference type="GO" id="GO:0016020">
    <property type="term" value="C:membrane"/>
    <property type="evidence" value="ECO:0007669"/>
    <property type="project" value="UniProtKB-SubCell"/>
</dbReference>
<gene>
    <name evidence="9" type="ORF">N324_06423</name>
</gene>
<feature type="non-terminal residue" evidence="9">
    <location>
        <position position="1"/>
    </location>
</feature>
<dbReference type="EMBL" id="KK764129">
    <property type="protein sequence ID" value="KFP45842.1"/>
    <property type="molecule type" value="Genomic_DNA"/>
</dbReference>
<keyword evidence="3" id="KW-0732">Signal</keyword>
<feature type="transmembrane region" description="Helical" evidence="7">
    <location>
        <begin position="120"/>
        <end position="143"/>
    </location>
</feature>
<protein>
    <submittedName>
        <fullName evidence="9">PILR alpha-associated neural protein</fullName>
    </submittedName>
</protein>
<dbReference type="InterPro" id="IPR029198">
    <property type="entry name" value="AJAP1_PANP_C"/>
</dbReference>
<dbReference type="InterPro" id="IPR039628">
    <property type="entry name" value="PIANP"/>
</dbReference>
<feature type="compositionally biased region" description="Low complexity" evidence="6">
    <location>
        <begin position="154"/>
        <end position="166"/>
    </location>
</feature>
<dbReference type="PANTHER" id="PTHR32023">
    <property type="entry name" value="PILR ALPHA-ASSOCIATED NEURAL PROTEIN"/>
    <property type="match status" value="1"/>
</dbReference>
<evidence type="ECO:0000256" key="7">
    <source>
        <dbReference type="SAM" id="Phobius"/>
    </source>
</evidence>
<sequence>HLLLLVSAVPPPGVWSLRSRGPAAPRPLCTRRSPSAPRPICIWDRTSLIERDSRSALPRQRALPPRAPLGYTFVSPHGMATAQPNSHSLLHNAGLNLRETPATLRPFLFGPRGEGVDPQLYVTITISIIIVLVATGIIFKFCWDRNQKRRRHSGQQSGGRQQESQQPLTDLSPTTVSILGPYGDSLAPTPEAQETRQGQEGVEKLGGHGKSTAFQLNR</sequence>
<name>A0A091L0N1_9AVES</name>
<reference evidence="9 10" key="1">
    <citation type="submission" date="2014-04" db="EMBL/GenBank/DDBJ databases">
        <title>Genome evolution of avian class.</title>
        <authorList>
            <person name="Zhang G."/>
            <person name="Li C."/>
        </authorList>
    </citation>
    <scope>NUCLEOTIDE SEQUENCE [LARGE SCALE GENOMIC DNA]</scope>
    <source>
        <strain evidence="9">BGI_N324</strain>
    </source>
</reference>